<reference evidence="3 4" key="1">
    <citation type="submission" date="2016-10" db="EMBL/GenBank/DDBJ databases">
        <authorList>
            <person name="de Groot N.N."/>
        </authorList>
    </citation>
    <scope>NUCLEOTIDE SEQUENCE [LARGE SCALE GENOMIC DNA]</scope>
    <source>
        <strain evidence="3 4">CGMCC 4.6945</strain>
    </source>
</reference>
<dbReference type="AlphaFoldDB" id="A0A1I1AIZ2"/>
<dbReference type="InterPro" id="IPR050228">
    <property type="entry name" value="Carboxylesterase_BioH"/>
</dbReference>
<feature type="domain" description="Serine aminopeptidase S33" evidence="2">
    <location>
        <begin position="70"/>
        <end position="269"/>
    </location>
</feature>
<dbReference type="GO" id="GO:0016787">
    <property type="term" value="F:hydrolase activity"/>
    <property type="evidence" value="ECO:0007669"/>
    <property type="project" value="UniProtKB-KW"/>
</dbReference>
<dbReference type="EMBL" id="FOKA01000019">
    <property type="protein sequence ID" value="SFB37984.1"/>
    <property type="molecule type" value="Genomic_DNA"/>
</dbReference>
<evidence type="ECO:0000313" key="3">
    <source>
        <dbReference type="EMBL" id="SFB37984.1"/>
    </source>
</evidence>
<dbReference type="Pfam" id="PF12146">
    <property type="entry name" value="Hydrolase_4"/>
    <property type="match status" value="1"/>
</dbReference>
<dbReference type="STRING" id="988821.SAMN05421867_11910"/>
<dbReference type="Proteomes" id="UP000199012">
    <property type="component" value="Unassembled WGS sequence"/>
</dbReference>
<dbReference type="InterPro" id="IPR029058">
    <property type="entry name" value="AB_hydrolase_fold"/>
</dbReference>
<dbReference type="SUPFAM" id="SSF53474">
    <property type="entry name" value="alpha/beta-Hydrolases"/>
    <property type="match status" value="1"/>
</dbReference>
<evidence type="ECO:0000313" key="4">
    <source>
        <dbReference type="Proteomes" id="UP000199012"/>
    </source>
</evidence>
<feature type="region of interest" description="Disordered" evidence="1">
    <location>
        <begin position="1"/>
        <end position="23"/>
    </location>
</feature>
<keyword evidence="4" id="KW-1185">Reference proteome</keyword>
<protein>
    <submittedName>
        <fullName evidence="3">Lysophospholipase, alpha-beta hydrolase superfamily</fullName>
    </submittedName>
</protein>
<keyword evidence="3" id="KW-0378">Hydrolase</keyword>
<proteinExistence type="predicted"/>
<accession>A0A1I1AIZ2</accession>
<dbReference type="Gene3D" id="3.40.50.1820">
    <property type="entry name" value="alpha/beta hydrolase"/>
    <property type="match status" value="1"/>
</dbReference>
<dbReference type="PANTHER" id="PTHR43194">
    <property type="entry name" value="HYDROLASE ALPHA/BETA FOLD FAMILY"/>
    <property type="match status" value="1"/>
</dbReference>
<gene>
    <name evidence="3" type="ORF">SAMN05421867_11910</name>
</gene>
<sequence>MSGTQRTAGLPTGGATEVADEHPVEDVLGQQWVARTLALRPDALARRGAPAPVATLVSPAGSDEHPRAVAVLYVHGFTDYFFHAHVGAFLGEHGYDLHALDLRDHGRSIRPGRPPTTTSGLGAHAEEIDLAVRRLRRRYASVVLLGHSTGGLVTALWADARRGLGLVDGLVLNSPWLDLRGGWLTKHAVGPLASAIGRVAPDAVVSHLGPHYARALHAEGGGEWTFEQAWKPFAGFPVHAGFVRAVRDGQRRVARGLDVDVPVLVLTSDAAGRGDRWHEGLLSADCVLDPADIRARAPRLGRDVRLVEVPGGAHDLALSAVPARDVYLAEVLAFLRTHAPAHPSSGTDPSTPAHR</sequence>
<dbReference type="PANTHER" id="PTHR43194:SF2">
    <property type="entry name" value="PEROXISOMAL MEMBRANE PROTEIN LPX1"/>
    <property type="match status" value="1"/>
</dbReference>
<dbReference type="OrthoDB" id="9801217at2"/>
<organism evidence="3 4">
    <name type="scientific">Cellulomonas marina</name>
    <dbReference type="NCBI Taxonomy" id="988821"/>
    <lineage>
        <taxon>Bacteria</taxon>
        <taxon>Bacillati</taxon>
        <taxon>Actinomycetota</taxon>
        <taxon>Actinomycetes</taxon>
        <taxon>Micrococcales</taxon>
        <taxon>Cellulomonadaceae</taxon>
        <taxon>Cellulomonas</taxon>
    </lineage>
</organism>
<dbReference type="RefSeq" id="WP_090034571.1">
    <property type="nucleotide sequence ID" value="NZ_BONM01000027.1"/>
</dbReference>
<dbReference type="InterPro" id="IPR022742">
    <property type="entry name" value="Hydrolase_4"/>
</dbReference>
<evidence type="ECO:0000256" key="1">
    <source>
        <dbReference type="SAM" id="MobiDB-lite"/>
    </source>
</evidence>
<name>A0A1I1AIZ2_9CELL</name>
<evidence type="ECO:0000259" key="2">
    <source>
        <dbReference type="Pfam" id="PF12146"/>
    </source>
</evidence>